<keyword evidence="2" id="KW-1185">Reference proteome</keyword>
<evidence type="ECO:0000313" key="2">
    <source>
        <dbReference type="Proteomes" id="UP001295684"/>
    </source>
</evidence>
<proteinExistence type="predicted"/>
<dbReference type="Proteomes" id="UP001295684">
    <property type="component" value="Unassembled WGS sequence"/>
</dbReference>
<accession>A0AAD2D452</accession>
<dbReference type="EMBL" id="CAMPGE010021175">
    <property type="protein sequence ID" value="CAI2379340.1"/>
    <property type="molecule type" value="Genomic_DNA"/>
</dbReference>
<organism evidence="1 2">
    <name type="scientific">Euplotes crassus</name>
    <dbReference type="NCBI Taxonomy" id="5936"/>
    <lineage>
        <taxon>Eukaryota</taxon>
        <taxon>Sar</taxon>
        <taxon>Alveolata</taxon>
        <taxon>Ciliophora</taxon>
        <taxon>Intramacronucleata</taxon>
        <taxon>Spirotrichea</taxon>
        <taxon>Hypotrichia</taxon>
        <taxon>Euplotida</taxon>
        <taxon>Euplotidae</taxon>
        <taxon>Moneuplotes</taxon>
    </lineage>
</organism>
<protein>
    <submittedName>
        <fullName evidence="1">Uncharacterized protein</fullName>
    </submittedName>
</protein>
<reference evidence="1" key="1">
    <citation type="submission" date="2023-07" db="EMBL/GenBank/DDBJ databases">
        <authorList>
            <consortium name="AG Swart"/>
            <person name="Singh M."/>
            <person name="Singh A."/>
            <person name="Seah K."/>
            <person name="Emmerich C."/>
        </authorList>
    </citation>
    <scope>NUCLEOTIDE SEQUENCE</scope>
    <source>
        <strain evidence="1">DP1</strain>
    </source>
</reference>
<gene>
    <name evidence="1" type="ORF">ECRASSUSDP1_LOCUS20749</name>
</gene>
<sequence length="84" mass="9713">MVTQEISFEFCNINENLSKEYSHLCEEFQKWNLNTEECHFQALLISQDASQVPQLKSSGLYDKDQSLRSDMEIVQSNSSVSYVV</sequence>
<evidence type="ECO:0000313" key="1">
    <source>
        <dbReference type="EMBL" id="CAI2379340.1"/>
    </source>
</evidence>
<comment type="caution">
    <text evidence="1">The sequence shown here is derived from an EMBL/GenBank/DDBJ whole genome shotgun (WGS) entry which is preliminary data.</text>
</comment>
<name>A0AAD2D452_EUPCR</name>
<dbReference type="AlphaFoldDB" id="A0AAD2D452"/>